<organism evidence="2">
    <name type="scientific">Rhizophora mucronata</name>
    <name type="common">Asiatic mangrove</name>
    <dbReference type="NCBI Taxonomy" id="61149"/>
    <lineage>
        <taxon>Eukaryota</taxon>
        <taxon>Viridiplantae</taxon>
        <taxon>Streptophyta</taxon>
        <taxon>Embryophyta</taxon>
        <taxon>Tracheophyta</taxon>
        <taxon>Spermatophyta</taxon>
        <taxon>Magnoliopsida</taxon>
        <taxon>eudicotyledons</taxon>
        <taxon>Gunneridae</taxon>
        <taxon>Pentapetalae</taxon>
        <taxon>rosids</taxon>
        <taxon>fabids</taxon>
        <taxon>Malpighiales</taxon>
        <taxon>Rhizophoraceae</taxon>
        <taxon>Rhizophora</taxon>
    </lineage>
</organism>
<feature type="signal peptide" evidence="1">
    <location>
        <begin position="1"/>
        <end position="20"/>
    </location>
</feature>
<keyword evidence="1" id="KW-0732">Signal</keyword>
<proteinExistence type="predicted"/>
<dbReference type="EMBL" id="GGEC01080804">
    <property type="protein sequence ID" value="MBX61288.1"/>
    <property type="molecule type" value="Transcribed_RNA"/>
</dbReference>
<sequence length="65" mass="7226">MQPICSLVLFLLSQSHSFFAQAVEPSTHFSLNNRNPVSILMTATFFKNLHIYGSVGHAVYTNLNA</sequence>
<feature type="chain" id="PRO_5015112766" evidence="1">
    <location>
        <begin position="21"/>
        <end position="65"/>
    </location>
</feature>
<dbReference type="AlphaFoldDB" id="A0A2P2Q2R7"/>
<accession>A0A2P2Q2R7</accession>
<name>A0A2P2Q2R7_RHIMU</name>
<evidence type="ECO:0000313" key="2">
    <source>
        <dbReference type="EMBL" id="MBX61288.1"/>
    </source>
</evidence>
<evidence type="ECO:0000256" key="1">
    <source>
        <dbReference type="SAM" id="SignalP"/>
    </source>
</evidence>
<reference evidence="2" key="1">
    <citation type="submission" date="2018-02" db="EMBL/GenBank/DDBJ databases">
        <title>Rhizophora mucronata_Transcriptome.</title>
        <authorList>
            <person name="Meera S.P."/>
            <person name="Sreeshan A."/>
            <person name="Augustine A."/>
        </authorList>
    </citation>
    <scope>NUCLEOTIDE SEQUENCE</scope>
    <source>
        <tissue evidence="2">Leaf</tissue>
    </source>
</reference>
<protein>
    <submittedName>
        <fullName evidence="2">Uncharacterized protein</fullName>
    </submittedName>
</protein>